<accession>A0A2T1GAH4</accession>
<protein>
    <submittedName>
        <fullName evidence="1">NmrA family transcriptional regulator</fullName>
    </submittedName>
</protein>
<name>A0A2T1GAH4_9CYAN</name>
<dbReference type="SUPFAM" id="SSF51735">
    <property type="entry name" value="NAD(P)-binding Rossmann-fold domains"/>
    <property type="match status" value="1"/>
</dbReference>
<dbReference type="InterPro" id="IPR036291">
    <property type="entry name" value="NAD(P)-bd_dom_sf"/>
</dbReference>
<dbReference type="EMBL" id="PVWO01000273">
    <property type="protein sequence ID" value="PSB54264.1"/>
    <property type="molecule type" value="Genomic_DNA"/>
</dbReference>
<dbReference type="InterPro" id="IPR051604">
    <property type="entry name" value="Ergot_Alk_Oxidoreductase"/>
</dbReference>
<organism evidence="1 2">
    <name type="scientific">Chamaesiphon polymorphus CCALA 037</name>
    <dbReference type="NCBI Taxonomy" id="2107692"/>
    <lineage>
        <taxon>Bacteria</taxon>
        <taxon>Bacillati</taxon>
        <taxon>Cyanobacteriota</taxon>
        <taxon>Cyanophyceae</taxon>
        <taxon>Gomontiellales</taxon>
        <taxon>Chamaesiphonaceae</taxon>
        <taxon>Chamaesiphon</taxon>
    </lineage>
</organism>
<sequence>MTQEENWNNGITLVIGGTGKTGRRVADRLVKAGRQVRIGSRTAELPFDWERRDTWDRVLQGVKAAYVAYQPDIAVPGALETVEALFDRAIASGVEKLVLLSGRGEVEAEQAEQALQATSVDWTILRASWFFQNFSESFFLDPILAGQVALPVLESVAEPFVDVEDIADIAVAALADSQHSRQLYEITGSKALTFAEAIAEIARAMGRDITFAPISADDYRAELVRQGVPEDDVELVLYLFSTVLDGRNTPLADGVQRALGRSPRDFSDYVRQTAATGIWRGK</sequence>
<dbReference type="PANTHER" id="PTHR43162:SF1">
    <property type="entry name" value="PRESTALK A DIFFERENTIATION PROTEIN A"/>
    <property type="match status" value="1"/>
</dbReference>
<evidence type="ECO:0000313" key="2">
    <source>
        <dbReference type="Proteomes" id="UP000238937"/>
    </source>
</evidence>
<reference evidence="1 2" key="1">
    <citation type="submission" date="2018-03" db="EMBL/GenBank/DDBJ databases">
        <title>The ancient ancestry and fast evolution of plastids.</title>
        <authorList>
            <person name="Moore K.R."/>
            <person name="Magnabosco C."/>
            <person name="Momper L."/>
            <person name="Gold D.A."/>
            <person name="Bosak T."/>
            <person name="Fournier G.P."/>
        </authorList>
    </citation>
    <scope>NUCLEOTIDE SEQUENCE [LARGE SCALE GENOMIC DNA]</scope>
    <source>
        <strain evidence="1 2">CCALA 037</strain>
    </source>
</reference>
<dbReference type="AlphaFoldDB" id="A0A2T1GAH4"/>
<dbReference type="Gene3D" id="3.40.50.720">
    <property type="entry name" value="NAD(P)-binding Rossmann-like Domain"/>
    <property type="match status" value="1"/>
</dbReference>
<keyword evidence="2" id="KW-1185">Reference proteome</keyword>
<comment type="caution">
    <text evidence="1">The sequence shown here is derived from an EMBL/GenBank/DDBJ whole genome shotgun (WGS) entry which is preliminary data.</text>
</comment>
<dbReference type="PANTHER" id="PTHR43162">
    <property type="match status" value="1"/>
</dbReference>
<dbReference type="Proteomes" id="UP000238937">
    <property type="component" value="Unassembled WGS sequence"/>
</dbReference>
<dbReference type="RefSeq" id="WP_106308192.1">
    <property type="nucleotide sequence ID" value="NZ_PVWO01000273.1"/>
</dbReference>
<evidence type="ECO:0000313" key="1">
    <source>
        <dbReference type="EMBL" id="PSB54264.1"/>
    </source>
</evidence>
<gene>
    <name evidence="1" type="ORF">C7B77_18690</name>
</gene>
<dbReference type="OrthoDB" id="9794300at2"/>
<dbReference type="Gene3D" id="3.90.25.10">
    <property type="entry name" value="UDP-galactose 4-epimerase, domain 1"/>
    <property type="match status" value="1"/>
</dbReference>
<proteinExistence type="predicted"/>